<keyword evidence="3 6" id="KW-0731">Sigma factor</keyword>
<dbReference type="AlphaFoldDB" id="A0AAD1M3K3"/>
<dbReference type="PANTHER" id="PTHR43133:SF52">
    <property type="entry name" value="ECF RNA POLYMERASE SIGMA FACTOR SIGL"/>
    <property type="match status" value="1"/>
</dbReference>
<dbReference type="NCBIfam" id="NF007227">
    <property type="entry name" value="PRK09645.1"/>
    <property type="match status" value="1"/>
</dbReference>
<dbReference type="KEGG" id="mmor:MMOR_00540"/>
<organism evidence="10 11">
    <name type="scientific">Mycolicibacterium moriokaense</name>
    <dbReference type="NCBI Taxonomy" id="39691"/>
    <lineage>
        <taxon>Bacteria</taxon>
        <taxon>Bacillati</taxon>
        <taxon>Actinomycetota</taxon>
        <taxon>Actinomycetes</taxon>
        <taxon>Mycobacteriales</taxon>
        <taxon>Mycobacteriaceae</taxon>
        <taxon>Mycolicibacterium</taxon>
    </lineage>
</organism>
<dbReference type="GO" id="GO:0003677">
    <property type="term" value="F:DNA binding"/>
    <property type="evidence" value="ECO:0007669"/>
    <property type="project" value="UniProtKB-KW"/>
</dbReference>
<gene>
    <name evidence="10" type="primary">sigL_1</name>
    <name evidence="10" type="ORF">MMOR_00540</name>
</gene>
<dbReference type="InterPro" id="IPR000838">
    <property type="entry name" value="RNA_pol_sigma70_ECF_CS"/>
</dbReference>
<evidence type="ECO:0000256" key="4">
    <source>
        <dbReference type="ARBA" id="ARBA00023125"/>
    </source>
</evidence>
<accession>A0AAD1M3K3</accession>
<name>A0AAD1M3K3_9MYCO</name>
<dbReference type="GO" id="GO:0006352">
    <property type="term" value="P:DNA-templated transcription initiation"/>
    <property type="evidence" value="ECO:0007669"/>
    <property type="project" value="InterPro"/>
</dbReference>
<dbReference type="InterPro" id="IPR013324">
    <property type="entry name" value="RNA_pol_sigma_r3/r4-like"/>
</dbReference>
<dbReference type="PANTHER" id="PTHR43133">
    <property type="entry name" value="RNA POLYMERASE ECF-TYPE SIGMA FACTO"/>
    <property type="match status" value="1"/>
</dbReference>
<dbReference type="InterPro" id="IPR039425">
    <property type="entry name" value="RNA_pol_sigma-70-like"/>
</dbReference>
<evidence type="ECO:0000256" key="1">
    <source>
        <dbReference type="ARBA" id="ARBA00010641"/>
    </source>
</evidence>
<evidence type="ECO:0000259" key="9">
    <source>
        <dbReference type="Pfam" id="PF04545"/>
    </source>
</evidence>
<evidence type="ECO:0000256" key="2">
    <source>
        <dbReference type="ARBA" id="ARBA00023015"/>
    </source>
</evidence>
<dbReference type="InterPro" id="IPR007627">
    <property type="entry name" value="RNA_pol_sigma70_r2"/>
</dbReference>
<protein>
    <recommendedName>
        <fullName evidence="6">RNA polymerase sigma factor</fullName>
    </recommendedName>
</protein>
<keyword evidence="5 6" id="KW-0804">Transcription</keyword>
<comment type="similarity">
    <text evidence="1 6">Belongs to the sigma-70 factor family. ECF subfamily.</text>
</comment>
<dbReference type="NCBIfam" id="TIGR02937">
    <property type="entry name" value="sigma70-ECF"/>
    <property type="match status" value="1"/>
</dbReference>
<dbReference type="CDD" id="cd06171">
    <property type="entry name" value="Sigma70_r4"/>
    <property type="match status" value="1"/>
</dbReference>
<dbReference type="PROSITE" id="PS01063">
    <property type="entry name" value="SIGMA70_ECF"/>
    <property type="match status" value="1"/>
</dbReference>
<dbReference type="Gene3D" id="1.10.10.10">
    <property type="entry name" value="Winged helix-like DNA-binding domain superfamily/Winged helix DNA-binding domain"/>
    <property type="match status" value="1"/>
</dbReference>
<keyword evidence="2 6" id="KW-0805">Transcription regulation</keyword>
<reference evidence="10 11" key="1">
    <citation type="journal article" date="2019" name="Emerg. Microbes Infect.">
        <title>Comprehensive subspecies identification of 175 nontuberculous mycobacteria species based on 7547 genomic profiles.</title>
        <authorList>
            <person name="Matsumoto Y."/>
            <person name="Kinjo T."/>
            <person name="Motooka D."/>
            <person name="Nabeya D."/>
            <person name="Jung N."/>
            <person name="Uechi K."/>
            <person name="Horii T."/>
            <person name="Iida T."/>
            <person name="Fujita J."/>
            <person name="Nakamura S."/>
        </authorList>
    </citation>
    <scope>NUCLEOTIDE SEQUENCE [LARGE SCALE GENOMIC DNA]</scope>
    <source>
        <strain evidence="10 11">JCM 6375</strain>
    </source>
</reference>
<evidence type="ECO:0000256" key="7">
    <source>
        <dbReference type="SAM" id="MobiDB-lite"/>
    </source>
</evidence>
<dbReference type="GO" id="GO:0016987">
    <property type="term" value="F:sigma factor activity"/>
    <property type="evidence" value="ECO:0007669"/>
    <property type="project" value="UniProtKB-KW"/>
</dbReference>
<evidence type="ECO:0000256" key="5">
    <source>
        <dbReference type="ARBA" id="ARBA00023163"/>
    </source>
</evidence>
<keyword evidence="4 6" id="KW-0238">DNA-binding</keyword>
<keyword evidence="11" id="KW-1185">Reference proteome</keyword>
<feature type="compositionally biased region" description="Polar residues" evidence="7">
    <location>
        <begin position="1"/>
        <end position="15"/>
    </location>
</feature>
<dbReference type="Pfam" id="PF04545">
    <property type="entry name" value="Sigma70_r4"/>
    <property type="match status" value="1"/>
</dbReference>
<dbReference type="InterPro" id="IPR036388">
    <property type="entry name" value="WH-like_DNA-bd_sf"/>
</dbReference>
<feature type="domain" description="RNA polymerase sigma-70 region 4" evidence="9">
    <location>
        <begin position="133"/>
        <end position="181"/>
    </location>
</feature>
<sequence>MGRTMTTSEIASSATDFAHGTPAAGNAGIRELYEEHGTALWHYAWRLTGDASRAQDVVQETLLRAWQHPEVTNDSERSARSWLFTVARNMIIDESRSLRYRREVSALSGAGVPERASQDEVNAALDRMLINEALRRLSPEHLAVVQRSYVQGWTTAEIAADLGIAEGTVKSRLHYALRTLRRILREMGVRP</sequence>
<dbReference type="InterPro" id="IPR014284">
    <property type="entry name" value="RNA_pol_sigma-70_dom"/>
</dbReference>
<evidence type="ECO:0000259" key="8">
    <source>
        <dbReference type="Pfam" id="PF04542"/>
    </source>
</evidence>
<dbReference type="Proteomes" id="UP000466681">
    <property type="component" value="Chromosome"/>
</dbReference>
<dbReference type="SUPFAM" id="SSF88946">
    <property type="entry name" value="Sigma2 domain of RNA polymerase sigma factors"/>
    <property type="match status" value="1"/>
</dbReference>
<evidence type="ECO:0000313" key="10">
    <source>
        <dbReference type="EMBL" id="BBW99117.1"/>
    </source>
</evidence>
<feature type="region of interest" description="Disordered" evidence="7">
    <location>
        <begin position="1"/>
        <end position="21"/>
    </location>
</feature>
<evidence type="ECO:0000313" key="11">
    <source>
        <dbReference type="Proteomes" id="UP000466681"/>
    </source>
</evidence>
<dbReference type="EMBL" id="AP022560">
    <property type="protein sequence ID" value="BBW99117.1"/>
    <property type="molecule type" value="Genomic_DNA"/>
</dbReference>
<dbReference type="InterPro" id="IPR007630">
    <property type="entry name" value="RNA_pol_sigma70_r4"/>
</dbReference>
<proteinExistence type="inferred from homology"/>
<evidence type="ECO:0000256" key="6">
    <source>
        <dbReference type="RuleBase" id="RU000716"/>
    </source>
</evidence>
<dbReference type="Pfam" id="PF04542">
    <property type="entry name" value="Sigma70_r2"/>
    <property type="match status" value="1"/>
</dbReference>
<feature type="domain" description="RNA polymerase sigma-70 region 2" evidence="8">
    <location>
        <begin position="32"/>
        <end position="98"/>
    </location>
</feature>
<evidence type="ECO:0000256" key="3">
    <source>
        <dbReference type="ARBA" id="ARBA00023082"/>
    </source>
</evidence>
<dbReference type="Gene3D" id="1.10.1740.10">
    <property type="match status" value="1"/>
</dbReference>
<dbReference type="SUPFAM" id="SSF88659">
    <property type="entry name" value="Sigma3 and sigma4 domains of RNA polymerase sigma factors"/>
    <property type="match status" value="1"/>
</dbReference>
<dbReference type="InterPro" id="IPR013325">
    <property type="entry name" value="RNA_pol_sigma_r2"/>
</dbReference>